<feature type="region of interest" description="Disordered" evidence="1">
    <location>
        <begin position="64"/>
        <end position="89"/>
    </location>
</feature>
<sequence length="516" mass="55630">MAYTLLGGTAHHSLVACDDAYILKIPDSAILPLASDYQCLGQVVASGGKYEIGDGGLGYLPQIPPPPSTTNQPTISHNTKRNSNTLSLPMDSTPLAVVDSDNEVSLIQAPLELKPLPMEARLNVDWTSNDEDGRMMAHPIVLQEDSDANGAIGSIASSSDTNVILVRNQQSANSKTSSSTTTVTTTRTISTTMVSVPLKRHSDGDEKEDGFERGSIKPFTPRYCSPEDADVFHGGRYDLVEVDVPVLPSVRTVPAIMSFVIGAEKCRMDGNVGNFIRMSTGTAQHVNVWQCILKECMRMIDPLFIISPDTAVESPPRKKATSLADGTIVMHMVIMLPVLLSSGDAGVAAKPLYGLPNGTFSECRKCGFVGTVIQVGQSPTWKALVRFMLGPKLYEKAMAYFTENNGEYRISLFEAMIIDLQTRDGRLLQPGWYTVEVIKAMHLFLTLSHPPAPPDEAIFGMIFSSAAKMSAPVYSKGEVSGRPKRGITFDAIDAPEMLACGGSRERKAALSAATVP</sequence>
<feature type="compositionally biased region" description="Polar residues" evidence="1">
    <location>
        <begin position="69"/>
        <end position="87"/>
    </location>
</feature>
<evidence type="ECO:0000313" key="2">
    <source>
        <dbReference type="EMBL" id="RKP11976.1"/>
    </source>
</evidence>
<accession>A0A4P9XZQ0</accession>
<gene>
    <name evidence="2" type="ORF">BJ684DRAFT_17491</name>
</gene>
<proteinExistence type="predicted"/>
<dbReference type="AlphaFoldDB" id="A0A4P9XZQ0"/>
<dbReference type="Proteomes" id="UP000267251">
    <property type="component" value="Unassembled WGS sequence"/>
</dbReference>
<organism evidence="2 3">
    <name type="scientific">Piptocephalis cylindrospora</name>
    <dbReference type="NCBI Taxonomy" id="1907219"/>
    <lineage>
        <taxon>Eukaryota</taxon>
        <taxon>Fungi</taxon>
        <taxon>Fungi incertae sedis</taxon>
        <taxon>Zoopagomycota</taxon>
        <taxon>Zoopagomycotina</taxon>
        <taxon>Zoopagomycetes</taxon>
        <taxon>Zoopagales</taxon>
        <taxon>Piptocephalidaceae</taxon>
        <taxon>Piptocephalis</taxon>
    </lineage>
</organism>
<evidence type="ECO:0000256" key="1">
    <source>
        <dbReference type="SAM" id="MobiDB-lite"/>
    </source>
</evidence>
<evidence type="ECO:0000313" key="3">
    <source>
        <dbReference type="Proteomes" id="UP000267251"/>
    </source>
</evidence>
<dbReference type="EMBL" id="KZ988546">
    <property type="protein sequence ID" value="RKP11976.1"/>
    <property type="molecule type" value="Genomic_DNA"/>
</dbReference>
<protein>
    <submittedName>
        <fullName evidence="2">Uncharacterized protein</fullName>
    </submittedName>
</protein>
<reference evidence="3" key="1">
    <citation type="journal article" date="2018" name="Nat. Microbiol.">
        <title>Leveraging single-cell genomics to expand the fungal tree of life.</title>
        <authorList>
            <person name="Ahrendt S.R."/>
            <person name="Quandt C.A."/>
            <person name="Ciobanu D."/>
            <person name="Clum A."/>
            <person name="Salamov A."/>
            <person name="Andreopoulos B."/>
            <person name="Cheng J.F."/>
            <person name="Woyke T."/>
            <person name="Pelin A."/>
            <person name="Henrissat B."/>
            <person name="Reynolds N.K."/>
            <person name="Benny G.L."/>
            <person name="Smith M.E."/>
            <person name="James T.Y."/>
            <person name="Grigoriev I.V."/>
        </authorList>
    </citation>
    <scope>NUCLEOTIDE SEQUENCE [LARGE SCALE GENOMIC DNA]</scope>
</reference>
<keyword evidence="3" id="KW-1185">Reference proteome</keyword>
<name>A0A4P9XZQ0_9FUNG</name>